<reference evidence="2 3" key="1">
    <citation type="journal article" date="2018" name="J. Biol. Chem.">
        <title>Discovery of the actinoplanic acid pathway in Streptomyces rapamycinicus reveals a genetically conserved synergism with rapamycin.</title>
        <authorList>
            <person name="Mrak P."/>
            <person name="Krastel P."/>
            <person name="Pivk Lukancic P."/>
            <person name="Tao J."/>
            <person name="Pistorius D."/>
            <person name="Moore C.M."/>
        </authorList>
    </citation>
    <scope>NUCLEOTIDE SEQUENCE [LARGE SCALE GENOMIC DNA]</scope>
    <source>
        <strain evidence="2 3">NRRL 5491</strain>
    </source>
</reference>
<accession>A0A3L8RHW3</accession>
<organism evidence="2 3">
    <name type="scientific">Streptomyces rapamycinicus (strain ATCC 29253 / DSM 41530 / NRRL 5491 / AYB-994)</name>
    <name type="common">Streptomyces hygroscopicus (strain ATCC 29253)</name>
    <dbReference type="NCBI Taxonomy" id="1343740"/>
    <lineage>
        <taxon>Bacteria</taxon>
        <taxon>Bacillati</taxon>
        <taxon>Actinomycetota</taxon>
        <taxon>Actinomycetes</taxon>
        <taxon>Kitasatosporales</taxon>
        <taxon>Streptomycetaceae</taxon>
        <taxon>Streptomyces</taxon>
        <taxon>Streptomyces violaceusniger group</taxon>
    </lineage>
</organism>
<protein>
    <submittedName>
        <fullName evidence="2">Putative secreted protein</fullName>
    </submittedName>
</protein>
<gene>
    <name evidence="2" type="ORF">D3C57_109350</name>
</gene>
<evidence type="ECO:0000313" key="2">
    <source>
        <dbReference type="EMBL" id="RLV78573.1"/>
    </source>
</evidence>
<feature type="region of interest" description="Disordered" evidence="1">
    <location>
        <begin position="138"/>
        <end position="165"/>
    </location>
</feature>
<sequence>MATIKILLPAPAGMVPLRMACQWVSGAAPRTRGDGPAVISAGNPATCCSPHPRGWSLGLTLRLGRPSLLPAPAGMVPCACRRRRRGPAAPRTRGDGPECDGSCSRWADCSPHPRGWSRRAHQREHVLLLLPAPAGMVPKIASRPRSSSAAPRTRGDGPWRPRPAATRTCCSRPLRGWSCLGGPVLEPGALRGGPWRPRARRRPEGVPYTYRGWLPLRGAVAGDGQLLLALAVMSATVRQKVSSGDDEPVGRSEGERIRRSVTGIRMLWERAWL</sequence>
<dbReference type="Proteomes" id="UP000281594">
    <property type="component" value="Unassembled WGS sequence"/>
</dbReference>
<name>A0A3L8RHW3_STRRN</name>
<evidence type="ECO:0000313" key="3">
    <source>
        <dbReference type="Proteomes" id="UP000281594"/>
    </source>
</evidence>
<dbReference type="AntiFam" id="ANF00057">
    <property type="entry name" value="Translation of E. coli type CRISPR repeat"/>
</dbReference>
<proteinExistence type="predicted"/>
<dbReference type="AlphaFoldDB" id="A0A3L8RHW3"/>
<dbReference type="EMBL" id="QYCY01000001">
    <property type="protein sequence ID" value="RLV78573.1"/>
    <property type="molecule type" value="Genomic_DNA"/>
</dbReference>
<comment type="caution">
    <text evidence="2">The sequence shown here is derived from an EMBL/GenBank/DDBJ whole genome shotgun (WGS) entry which is preliminary data.</text>
</comment>
<evidence type="ECO:0000256" key="1">
    <source>
        <dbReference type="SAM" id="MobiDB-lite"/>
    </source>
</evidence>
<feature type="compositionally biased region" description="Low complexity" evidence="1">
    <location>
        <begin position="141"/>
        <end position="152"/>
    </location>
</feature>